<dbReference type="Gene3D" id="1.25.40.10">
    <property type="entry name" value="Tetratricopeptide repeat domain"/>
    <property type="match status" value="2"/>
</dbReference>
<keyword evidence="1" id="KW-0677">Repeat</keyword>
<evidence type="ECO:0000256" key="1">
    <source>
        <dbReference type="ARBA" id="ARBA00022737"/>
    </source>
</evidence>
<accession>A0A833R0N3</accession>
<dbReference type="InterPro" id="IPR003034">
    <property type="entry name" value="SAP_dom"/>
</dbReference>
<dbReference type="InterPro" id="IPR036361">
    <property type="entry name" value="SAP_dom_sf"/>
</dbReference>
<protein>
    <submittedName>
        <fullName evidence="4">Pentatricopeptide repeat-containing protein</fullName>
    </submittedName>
</protein>
<evidence type="ECO:0000259" key="3">
    <source>
        <dbReference type="PROSITE" id="PS50800"/>
    </source>
</evidence>
<dbReference type="SUPFAM" id="SSF68906">
    <property type="entry name" value="SAP domain"/>
    <property type="match status" value="1"/>
</dbReference>
<dbReference type="SMART" id="SM00513">
    <property type="entry name" value="SAP"/>
    <property type="match status" value="1"/>
</dbReference>
<feature type="domain" description="SAP" evidence="3">
    <location>
        <begin position="542"/>
        <end position="576"/>
    </location>
</feature>
<dbReference type="Gene3D" id="1.10.720.30">
    <property type="entry name" value="SAP domain"/>
    <property type="match status" value="1"/>
</dbReference>
<organism evidence="4 5">
    <name type="scientific">Carex littledalei</name>
    <dbReference type="NCBI Taxonomy" id="544730"/>
    <lineage>
        <taxon>Eukaryota</taxon>
        <taxon>Viridiplantae</taxon>
        <taxon>Streptophyta</taxon>
        <taxon>Embryophyta</taxon>
        <taxon>Tracheophyta</taxon>
        <taxon>Spermatophyta</taxon>
        <taxon>Magnoliopsida</taxon>
        <taxon>Liliopsida</taxon>
        <taxon>Poales</taxon>
        <taxon>Cyperaceae</taxon>
        <taxon>Cyperoideae</taxon>
        <taxon>Cariceae</taxon>
        <taxon>Carex</taxon>
        <taxon>Carex subgen. Euthyceras</taxon>
    </lineage>
</organism>
<evidence type="ECO:0000313" key="4">
    <source>
        <dbReference type="EMBL" id="KAF3328133.1"/>
    </source>
</evidence>
<dbReference type="PANTHER" id="PTHR47447">
    <property type="entry name" value="OS03G0856100 PROTEIN"/>
    <property type="match status" value="1"/>
</dbReference>
<reference evidence="4" key="1">
    <citation type="submission" date="2020-01" db="EMBL/GenBank/DDBJ databases">
        <title>Genome sequence of Kobresia littledalei, the first chromosome-level genome in the family Cyperaceae.</title>
        <authorList>
            <person name="Qu G."/>
        </authorList>
    </citation>
    <scope>NUCLEOTIDE SEQUENCE</scope>
    <source>
        <strain evidence="4">C.B.Clarke</strain>
        <tissue evidence="4">Leaf</tissue>
    </source>
</reference>
<dbReference type="OrthoDB" id="2019812at2759"/>
<dbReference type="Pfam" id="PF02037">
    <property type="entry name" value="SAP"/>
    <property type="match status" value="1"/>
</dbReference>
<feature type="region of interest" description="Disordered" evidence="2">
    <location>
        <begin position="34"/>
        <end position="66"/>
    </location>
</feature>
<dbReference type="Proteomes" id="UP000623129">
    <property type="component" value="Unassembled WGS sequence"/>
</dbReference>
<name>A0A833R0N3_9POAL</name>
<dbReference type="InterPro" id="IPR011990">
    <property type="entry name" value="TPR-like_helical_dom_sf"/>
</dbReference>
<keyword evidence="5" id="KW-1185">Reference proteome</keyword>
<sequence length="905" mass="102046">MAFPLPSTTSRFPQFSPPFSSSRTLRLTVVSAIASEKKSRRKKKQKPLSDSDDEQPSSSTSSTLSRFAGSAAEKTLRFSFIDELMERARKRDTAGVANAIRDMVAAGLSPGPRSFHGLVVSHSLNGDIEGAMESFRRELSAGLRPLHETFVALIRLFASKGLATRGMEVLAAMEKLKYDIRMAWHILVEELLSNNYLEEANIVFIKGAQGGMRASDELYDLMIVEDCKAGDHSNALTIAYEMEAAGRMATTFHFNCLLSVQATCQTPEIALETFENMEYSGEDSMKPDTESYNWVIQAYTRAETYDRVQDVVELLGMMLEQYKRLQPNAKTYALLVECFTKYGLVNEAMRHFRALKRIPGGTKVLYHEGKYGDPLSLYLRSLCLEGRIPELLEALEAMSNDNQPIAPRAMIVNKKYRTLVSSWIEPLQEEADLGFEVDYIARYIEEGGLTGERKRWVPRRGKEPLNPDALGFEYSNPREVSFKEHSLEQLRIYYLKIFKTLRNEGPSILGSVSNTDIIRLVDVLKKLIKGPGRKVVRQPKAASKMLVAELREELEGQGLPTDGNRTVLYQRVQKARRINRSRGRPLWVPPFEEKEVEVDEYLEELISRIKLQDGNTEFWKSRFMGESTNGDTEKAIETEDEDDDDIKALDDEDDDTEEEDEGKGREDDSDTEEEEPGVEVEIVEETDESPLIGKGNDDIEGGSPELIGSQLLRDWEESFSRKKSSKKLSRVYYPVEDDGDVFPEDPVAAFKELSKSGFFTPSDMYTVADAWGWTWEKDLKCRKPEKWSQEWEVDLAIKVMHKVIKLGGTPTIGDCAIIVRAAIRAPLPSAFPIILQTTHSLGYVFGSPLYDEIVTLCLDLGEFDAAIAVVADMETNGIKVTDEILDRVLSTKRDIQSTEGLQNEI</sequence>
<proteinExistence type="predicted"/>
<comment type="caution">
    <text evidence="4">The sequence shown here is derived from an EMBL/GenBank/DDBJ whole genome shotgun (WGS) entry which is preliminary data.</text>
</comment>
<dbReference type="PROSITE" id="PS50800">
    <property type="entry name" value="SAP"/>
    <property type="match status" value="1"/>
</dbReference>
<evidence type="ECO:0000313" key="5">
    <source>
        <dbReference type="Proteomes" id="UP000623129"/>
    </source>
</evidence>
<evidence type="ECO:0000256" key="2">
    <source>
        <dbReference type="SAM" id="MobiDB-lite"/>
    </source>
</evidence>
<feature type="region of interest" description="Disordered" evidence="2">
    <location>
        <begin position="622"/>
        <end position="705"/>
    </location>
</feature>
<feature type="compositionally biased region" description="Low complexity" evidence="2">
    <location>
        <begin position="56"/>
        <end position="65"/>
    </location>
</feature>
<feature type="region of interest" description="Disordered" evidence="2">
    <location>
        <begin position="1"/>
        <end position="21"/>
    </location>
</feature>
<gene>
    <name evidence="4" type="ORF">FCM35_KLT06739</name>
</gene>
<dbReference type="EMBL" id="SWLB01000016">
    <property type="protein sequence ID" value="KAF3328133.1"/>
    <property type="molecule type" value="Genomic_DNA"/>
</dbReference>
<dbReference type="AlphaFoldDB" id="A0A833R0N3"/>
<dbReference type="PANTHER" id="PTHR47447:SF25">
    <property type="entry name" value="SAP DOMAIN-CONTAINING PROTEIN"/>
    <property type="match status" value="1"/>
</dbReference>
<feature type="compositionally biased region" description="Acidic residues" evidence="2">
    <location>
        <begin position="638"/>
        <end position="688"/>
    </location>
</feature>